<evidence type="ECO:0000256" key="7">
    <source>
        <dbReference type="ARBA" id="ARBA00047761"/>
    </source>
</evidence>
<evidence type="ECO:0000256" key="2">
    <source>
        <dbReference type="ARBA" id="ARBA00001946"/>
    </source>
</evidence>
<dbReference type="SUPFAM" id="SSF81606">
    <property type="entry name" value="PP2C-like"/>
    <property type="match status" value="1"/>
</dbReference>
<proteinExistence type="inferred from homology"/>
<evidence type="ECO:0000259" key="10">
    <source>
        <dbReference type="PROSITE" id="PS51746"/>
    </source>
</evidence>
<dbReference type="PANTHER" id="PTHR12320:SF1">
    <property type="entry name" value="PROTEIN PHOSPHATASE PTC7 HOMOLOG"/>
    <property type="match status" value="1"/>
</dbReference>
<evidence type="ECO:0000256" key="3">
    <source>
        <dbReference type="ARBA" id="ARBA00006702"/>
    </source>
</evidence>
<comment type="similarity">
    <text evidence="3 9">Belongs to the PP2C family.</text>
</comment>
<evidence type="ECO:0000256" key="4">
    <source>
        <dbReference type="ARBA" id="ARBA00022842"/>
    </source>
</evidence>
<reference evidence="11" key="2">
    <citation type="submission" date="2014-07" db="EMBL/GenBank/DDBJ databases">
        <authorList>
            <person name="Hull J."/>
        </authorList>
    </citation>
    <scope>NUCLEOTIDE SEQUENCE</scope>
</reference>
<evidence type="ECO:0000256" key="6">
    <source>
        <dbReference type="ARBA" id="ARBA00023211"/>
    </source>
</evidence>
<evidence type="ECO:0000256" key="8">
    <source>
        <dbReference type="ARBA" id="ARBA00048336"/>
    </source>
</evidence>
<evidence type="ECO:0000313" key="12">
    <source>
        <dbReference type="EMBL" id="JAQ18165.1"/>
    </source>
</evidence>
<evidence type="ECO:0000256" key="9">
    <source>
        <dbReference type="RuleBase" id="RU366020"/>
    </source>
</evidence>
<dbReference type="InterPro" id="IPR039123">
    <property type="entry name" value="PPTC7"/>
</dbReference>
<dbReference type="EC" id="3.1.3.16" evidence="9"/>
<evidence type="ECO:0000256" key="5">
    <source>
        <dbReference type="ARBA" id="ARBA00022912"/>
    </source>
</evidence>
<dbReference type="EMBL" id="GDHC01000464">
    <property type="protein sequence ID" value="JAQ18165.1"/>
    <property type="molecule type" value="Transcribed_RNA"/>
</dbReference>
<dbReference type="AlphaFoldDB" id="A0A0A9YP73"/>
<keyword evidence="5 9" id="KW-0904">Protein phosphatase</keyword>
<dbReference type="InterPro" id="IPR001932">
    <property type="entry name" value="PPM-type_phosphatase-like_dom"/>
</dbReference>
<evidence type="ECO:0000256" key="1">
    <source>
        <dbReference type="ARBA" id="ARBA00001936"/>
    </source>
</evidence>
<dbReference type="EMBL" id="GBHO01012279">
    <property type="protein sequence ID" value="JAG31325.1"/>
    <property type="molecule type" value="Transcribed_RNA"/>
</dbReference>
<name>A0A0A9YP73_LYGHE</name>
<accession>A0A0A9YP73</accession>
<protein>
    <recommendedName>
        <fullName evidence="9">Protein phosphatase</fullName>
        <ecNumber evidence="9">3.1.3.16</ecNumber>
    </recommendedName>
</protein>
<dbReference type="GO" id="GO:0046872">
    <property type="term" value="F:metal ion binding"/>
    <property type="evidence" value="ECO:0007669"/>
    <property type="project" value="UniProtKB-UniRule"/>
</dbReference>
<reference evidence="12" key="3">
    <citation type="journal article" date="2016" name="Gigascience">
        <title>De novo construction of an expanded transcriptome assembly for the western tarnished plant bug, Lygus hesperus.</title>
        <authorList>
            <person name="Tassone E.E."/>
            <person name="Geib S.M."/>
            <person name="Hall B."/>
            <person name="Fabrick J.A."/>
            <person name="Brent C.S."/>
            <person name="Hull J.J."/>
        </authorList>
    </citation>
    <scope>NUCLEOTIDE SEQUENCE</scope>
</reference>
<keyword evidence="4 9" id="KW-0460">Magnesium</keyword>
<keyword evidence="9" id="KW-0378">Hydrolase</keyword>
<keyword evidence="9" id="KW-0479">Metal-binding</keyword>
<dbReference type="GO" id="GO:0004722">
    <property type="term" value="F:protein serine/threonine phosphatase activity"/>
    <property type="evidence" value="ECO:0007669"/>
    <property type="project" value="UniProtKB-EC"/>
</dbReference>
<organism evidence="11">
    <name type="scientific">Lygus hesperus</name>
    <name type="common">Western plant bug</name>
    <dbReference type="NCBI Taxonomy" id="30085"/>
    <lineage>
        <taxon>Eukaryota</taxon>
        <taxon>Metazoa</taxon>
        <taxon>Ecdysozoa</taxon>
        <taxon>Arthropoda</taxon>
        <taxon>Hexapoda</taxon>
        <taxon>Insecta</taxon>
        <taxon>Pterygota</taxon>
        <taxon>Neoptera</taxon>
        <taxon>Paraneoptera</taxon>
        <taxon>Hemiptera</taxon>
        <taxon>Heteroptera</taxon>
        <taxon>Panheteroptera</taxon>
        <taxon>Cimicomorpha</taxon>
        <taxon>Miridae</taxon>
        <taxon>Mirini</taxon>
        <taxon>Lygus</taxon>
    </lineage>
</organism>
<comment type="cofactor">
    <cofactor evidence="2 9">
        <name>Mg(2+)</name>
        <dbReference type="ChEBI" id="CHEBI:18420"/>
    </cofactor>
</comment>
<dbReference type="PROSITE" id="PS51746">
    <property type="entry name" value="PPM_2"/>
    <property type="match status" value="1"/>
</dbReference>
<feature type="domain" description="PPM-type phosphatase" evidence="10">
    <location>
        <begin position="78"/>
        <end position="422"/>
    </location>
</feature>
<reference evidence="11" key="1">
    <citation type="journal article" date="2014" name="PLoS ONE">
        <title>Transcriptome-Based Identification of ABC Transporters in the Western Tarnished Plant Bug Lygus hesperus.</title>
        <authorList>
            <person name="Hull J.J."/>
            <person name="Chaney K."/>
            <person name="Geib S.M."/>
            <person name="Fabrick J.A."/>
            <person name="Brent C.S."/>
            <person name="Walsh D."/>
            <person name="Lavine L.C."/>
        </authorList>
    </citation>
    <scope>NUCLEOTIDE SEQUENCE</scope>
</reference>
<comment type="cofactor">
    <cofactor evidence="1 9">
        <name>Mn(2+)</name>
        <dbReference type="ChEBI" id="CHEBI:29035"/>
    </cofactor>
</comment>
<sequence length="423" mass="46088">MALSSNSSSTDETFVHSPGSIIIKDPTQFVLGKSLILQFPSQKKPLRLAISATGLTKDKITEARNGDRVGYQWRPIELHNMATSGGDHNNECGEDALVVAHDGETKYSDIDTSCIKDEFAITGLPLPVSINTEPVRNVLFGVADGVGGMAEYGGNETAFMSHELMRLCGQAIKTTATSAKNILQVAWDTLVREDRIKLGSTTVVLTLIKPSPDDPDSLTAQFASVGDSTCVVFRPVFNALVDTQQHMNGYKPLMMSWPLYHKANSSNSPPLQLAILKYILPTPAKHDNQVLYGQDFSNDGTDLPWMAQEGQTQLRRGDVVAVFSDGIGDNLRLHNLVAAVNVMYEHILHAYTKPYTIPFLLHGAVEEHARRGNPAPSAITDITEDQENILAGNASALLASTIVRYCQRSWKVDDMSVVVGIVV</sequence>
<dbReference type="PANTHER" id="PTHR12320">
    <property type="entry name" value="PROTEIN PHOSPHATASE 2C"/>
    <property type="match status" value="1"/>
</dbReference>
<comment type="catalytic activity">
    <reaction evidence="7 9">
        <text>O-phospho-L-seryl-[protein] + H2O = L-seryl-[protein] + phosphate</text>
        <dbReference type="Rhea" id="RHEA:20629"/>
        <dbReference type="Rhea" id="RHEA-COMP:9863"/>
        <dbReference type="Rhea" id="RHEA-COMP:11604"/>
        <dbReference type="ChEBI" id="CHEBI:15377"/>
        <dbReference type="ChEBI" id="CHEBI:29999"/>
        <dbReference type="ChEBI" id="CHEBI:43474"/>
        <dbReference type="ChEBI" id="CHEBI:83421"/>
        <dbReference type="EC" id="3.1.3.16"/>
    </reaction>
</comment>
<dbReference type="Gene3D" id="3.60.40.10">
    <property type="entry name" value="PPM-type phosphatase domain"/>
    <property type="match status" value="1"/>
</dbReference>
<evidence type="ECO:0000313" key="11">
    <source>
        <dbReference type="EMBL" id="JAG31325.1"/>
    </source>
</evidence>
<keyword evidence="6 9" id="KW-0464">Manganese</keyword>
<gene>
    <name evidence="12" type="primary">PTC7_1</name>
    <name evidence="11" type="ORF">CM83_10094</name>
    <name evidence="12" type="ORF">g.27852</name>
</gene>
<dbReference type="InterPro" id="IPR036457">
    <property type="entry name" value="PPM-type-like_dom_sf"/>
</dbReference>
<comment type="catalytic activity">
    <reaction evidence="8 9">
        <text>O-phospho-L-threonyl-[protein] + H2O = L-threonyl-[protein] + phosphate</text>
        <dbReference type="Rhea" id="RHEA:47004"/>
        <dbReference type="Rhea" id="RHEA-COMP:11060"/>
        <dbReference type="Rhea" id="RHEA-COMP:11605"/>
        <dbReference type="ChEBI" id="CHEBI:15377"/>
        <dbReference type="ChEBI" id="CHEBI:30013"/>
        <dbReference type="ChEBI" id="CHEBI:43474"/>
        <dbReference type="ChEBI" id="CHEBI:61977"/>
        <dbReference type="EC" id="3.1.3.16"/>
    </reaction>
</comment>